<proteinExistence type="predicted"/>
<protein>
    <submittedName>
        <fullName evidence="1">Uncharacterized protein</fullName>
    </submittedName>
</protein>
<name>A0AAD6TVD4_9AGAR</name>
<keyword evidence="2" id="KW-1185">Reference proteome</keyword>
<organism evidence="1 2">
    <name type="scientific">Mycena belliarum</name>
    <dbReference type="NCBI Taxonomy" id="1033014"/>
    <lineage>
        <taxon>Eukaryota</taxon>
        <taxon>Fungi</taxon>
        <taxon>Dikarya</taxon>
        <taxon>Basidiomycota</taxon>
        <taxon>Agaricomycotina</taxon>
        <taxon>Agaricomycetes</taxon>
        <taxon>Agaricomycetidae</taxon>
        <taxon>Agaricales</taxon>
        <taxon>Marasmiineae</taxon>
        <taxon>Mycenaceae</taxon>
        <taxon>Mycena</taxon>
    </lineage>
</organism>
<sequence>MPFNSTIPRLPVELLEEIISSAWNMPLSSSDRIMLMRSSALVNSTWADIYDLLSSRDVYIPSSAFADYFLQRLRAQPPAGPKQTLRSANVACQNLHIQLANVTGADKHAHIPMGSVLDDLLEGLDAWSLTPNLRRLTVEYRDVGFDDVFRRISLASLPAQVTHLELLYSFSPGMLAWPLRSLQELKEAKQSIKWRLTTVTKVSVIGAGEKTVKNLTRACPNAQVANS</sequence>
<dbReference type="Proteomes" id="UP001222325">
    <property type="component" value="Unassembled WGS sequence"/>
</dbReference>
<gene>
    <name evidence="1" type="ORF">B0H15DRAFT_787033</name>
</gene>
<evidence type="ECO:0000313" key="1">
    <source>
        <dbReference type="EMBL" id="KAJ7080777.1"/>
    </source>
</evidence>
<accession>A0AAD6TVD4</accession>
<reference evidence="1" key="1">
    <citation type="submission" date="2023-03" db="EMBL/GenBank/DDBJ databases">
        <title>Massive genome expansion in bonnet fungi (Mycena s.s.) driven by repeated elements and novel gene families across ecological guilds.</title>
        <authorList>
            <consortium name="Lawrence Berkeley National Laboratory"/>
            <person name="Harder C.B."/>
            <person name="Miyauchi S."/>
            <person name="Viragh M."/>
            <person name="Kuo A."/>
            <person name="Thoen E."/>
            <person name="Andreopoulos B."/>
            <person name="Lu D."/>
            <person name="Skrede I."/>
            <person name="Drula E."/>
            <person name="Henrissat B."/>
            <person name="Morin E."/>
            <person name="Kohler A."/>
            <person name="Barry K."/>
            <person name="LaButti K."/>
            <person name="Morin E."/>
            <person name="Salamov A."/>
            <person name="Lipzen A."/>
            <person name="Mereny Z."/>
            <person name="Hegedus B."/>
            <person name="Baldrian P."/>
            <person name="Stursova M."/>
            <person name="Weitz H."/>
            <person name="Taylor A."/>
            <person name="Grigoriev I.V."/>
            <person name="Nagy L.G."/>
            <person name="Martin F."/>
            <person name="Kauserud H."/>
        </authorList>
    </citation>
    <scope>NUCLEOTIDE SEQUENCE</scope>
    <source>
        <strain evidence="1">CBHHK173m</strain>
    </source>
</reference>
<dbReference type="EMBL" id="JARJCN010000053">
    <property type="protein sequence ID" value="KAJ7080777.1"/>
    <property type="molecule type" value="Genomic_DNA"/>
</dbReference>
<comment type="caution">
    <text evidence="1">The sequence shown here is derived from an EMBL/GenBank/DDBJ whole genome shotgun (WGS) entry which is preliminary data.</text>
</comment>
<evidence type="ECO:0000313" key="2">
    <source>
        <dbReference type="Proteomes" id="UP001222325"/>
    </source>
</evidence>
<dbReference type="AlphaFoldDB" id="A0AAD6TVD4"/>